<feature type="domain" description="Integrase catalytic" evidence="1">
    <location>
        <begin position="1"/>
        <end position="27"/>
    </location>
</feature>
<evidence type="ECO:0000313" key="3">
    <source>
        <dbReference type="EMBL" id="ROZ80156.1"/>
    </source>
</evidence>
<dbReference type="RefSeq" id="WP_148079639.1">
    <property type="nucleotide sequence ID" value="NZ_RKKU01000004.1"/>
</dbReference>
<evidence type="ECO:0000259" key="1">
    <source>
        <dbReference type="Pfam" id="PF13333"/>
    </source>
</evidence>
<dbReference type="EMBL" id="RKKU01000004">
    <property type="protein sequence ID" value="ROZ86757.1"/>
    <property type="molecule type" value="Genomic_DNA"/>
</dbReference>
<reference evidence="5 8" key="1">
    <citation type="submission" date="2018-11" db="EMBL/GenBank/DDBJ databases">
        <authorList>
            <person name="Jang G.I."/>
            <person name="Hwang C.Y."/>
        </authorList>
    </citation>
    <scope>NUCLEOTIDE SEQUENCE [LARGE SCALE GENOMIC DNA]</scope>
    <source>
        <strain evidence="5 8">SSM26</strain>
    </source>
</reference>
<protein>
    <recommendedName>
        <fullName evidence="1">Integrase catalytic domain-containing protein</fullName>
    </recommendedName>
</protein>
<evidence type="ECO:0000313" key="2">
    <source>
        <dbReference type="EMBL" id="ROZ79922.1"/>
    </source>
</evidence>
<keyword evidence="8" id="KW-1185">Reference proteome</keyword>
<dbReference type="EMBL" id="RKKU01000056">
    <property type="protein sequence ID" value="ROZ80156.1"/>
    <property type="molecule type" value="Genomic_DNA"/>
</dbReference>
<evidence type="ECO:0000313" key="7">
    <source>
        <dbReference type="EMBL" id="ROZ86757.1"/>
    </source>
</evidence>
<organism evidence="5 8">
    <name type="scientific">Pseudomonas neustonica</name>
    <dbReference type="NCBI Taxonomy" id="2487346"/>
    <lineage>
        <taxon>Bacteria</taxon>
        <taxon>Pseudomonadati</taxon>
        <taxon>Pseudomonadota</taxon>
        <taxon>Gammaproteobacteria</taxon>
        <taxon>Pseudomonadales</taxon>
        <taxon>Pseudomonadaceae</taxon>
        <taxon>Pseudomonas</taxon>
    </lineage>
</organism>
<proteinExistence type="predicted"/>
<dbReference type="InterPro" id="IPR001584">
    <property type="entry name" value="Integrase_cat-core"/>
</dbReference>
<dbReference type="EMBL" id="RKKU01000024">
    <property type="protein sequence ID" value="ROZ82163.1"/>
    <property type="molecule type" value="Genomic_DNA"/>
</dbReference>
<evidence type="ECO:0000313" key="8">
    <source>
        <dbReference type="Proteomes" id="UP000275199"/>
    </source>
</evidence>
<comment type="caution">
    <text evidence="5">The sequence shown here is derived from an EMBL/GenBank/DDBJ whole genome shotgun (WGS) entry which is preliminary data.</text>
</comment>
<dbReference type="EMBL" id="RKKU01000025">
    <property type="protein sequence ID" value="ROZ82074.1"/>
    <property type="molecule type" value="Genomic_DNA"/>
</dbReference>
<evidence type="ECO:0000313" key="5">
    <source>
        <dbReference type="EMBL" id="ROZ82163.1"/>
    </source>
</evidence>
<accession>A0ABX9XH95</accession>
<dbReference type="Proteomes" id="UP000275199">
    <property type="component" value="Unassembled WGS sequence"/>
</dbReference>
<evidence type="ECO:0000313" key="6">
    <source>
        <dbReference type="EMBL" id="ROZ85811.1"/>
    </source>
</evidence>
<sequence length="35" mass="4202">NYIEMFYNPRRRHGTSGDLSPVEYEKRHYQSLASV</sequence>
<dbReference type="EMBL" id="RKKU01000006">
    <property type="protein sequence ID" value="ROZ85811.1"/>
    <property type="molecule type" value="Genomic_DNA"/>
</dbReference>
<gene>
    <name evidence="7" type="ORF">EF096_06025</name>
    <name evidence="6" type="ORF">EF096_06970</name>
    <name evidence="5" type="ORF">EF096_16020</name>
    <name evidence="4" type="ORF">EF096_16375</name>
    <name evidence="3" type="ORF">EF096_20080</name>
    <name evidence="2" type="ORF">EF096_20340</name>
</gene>
<name>A0ABX9XH95_9PSED</name>
<dbReference type="Pfam" id="PF13333">
    <property type="entry name" value="rve_2"/>
    <property type="match status" value="1"/>
</dbReference>
<dbReference type="EMBL" id="RKKU01000077">
    <property type="protein sequence ID" value="ROZ79922.1"/>
    <property type="molecule type" value="Genomic_DNA"/>
</dbReference>
<evidence type="ECO:0000313" key="4">
    <source>
        <dbReference type="EMBL" id="ROZ82074.1"/>
    </source>
</evidence>
<feature type="non-terminal residue" evidence="5">
    <location>
        <position position="1"/>
    </location>
</feature>